<gene>
    <name evidence="2" type="ORF">NEJAP_1625</name>
</gene>
<organism evidence="2 3">
    <name type="scientific">Neptunomonas japonica JAMM 1380</name>
    <dbReference type="NCBI Taxonomy" id="1441457"/>
    <lineage>
        <taxon>Bacteria</taxon>
        <taxon>Pseudomonadati</taxon>
        <taxon>Pseudomonadota</taxon>
        <taxon>Gammaproteobacteria</taxon>
        <taxon>Oceanospirillales</taxon>
        <taxon>Oceanospirillaceae</taxon>
        <taxon>Neptunomonas</taxon>
    </lineage>
</organism>
<dbReference type="AlphaFoldDB" id="A0A7R6PNC0"/>
<dbReference type="Proteomes" id="UP000595332">
    <property type="component" value="Chromosome"/>
</dbReference>
<name>A0A7R6PNC0_9GAMM</name>
<evidence type="ECO:0000313" key="2">
    <source>
        <dbReference type="EMBL" id="BBB29577.1"/>
    </source>
</evidence>
<proteinExistence type="predicted"/>
<keyword evidence="1" id="KW-0732">Signal</keyword>
<evidence type="ECO:0008006" key="4">
    <source>
        <dbReference type="Google" id="ProtNLM"/>
    </source>
</evidence>
<feature type="signal peptide" evidence="1">
    <location>
        <begin position="1"/>
        <end position="20"/>
    </location>
</feature>
<accession>A0A7R6PNC0</accession>
<reference evidence="2 3" key="1">
    <citation type="journal article" date="2008" name="Int. J. Syst. Evol. Microbiol.">
        <title>Neptunomonas japonica sp. nov., an Osedax japonicus symbiont-like bacterium isolated from sediment adjacent to sperm whale carcasses off Kagoshima, Japan.</title>
        <authorList>
            <person name="Miyazaki M."/>
            <person name="Nogi Y."/>
            <person name="Fujiwara Y."/>
            <person name="Kawato M."/>
            <person name="Kubokawa K."/>
            <person name="Horikoshi K."/>
        </authorList>
    </citation>
    <scope>NUCLEOTIDE SEQUENCE [LARGE SCALE GENOMIC DNA]</scope>
    <source>
        <strain evidence="2 3">JAMM 1380</strain>
    </source>
</reference>
<dbReference type="InterPro" id="IPR032608">
    <property type="entry name" value="DUF4892"/>
</dbReference>
<evidence type="ECO:0000256" key="1">
    <source>
        <dbReference type="SAM" id="SignalP"/>
    </source>
</evidence>
<evidence type="ECO:0000313" key="3">
    <source>
        <dbReference type="Proteomes" id="UP000595332"/>
    </source>
</evidence>
<dbReference type="Pfam" id="PF16234">
    <property type="entry name" value="DUF4892"/>
    <property type="match status" value="1"/>
</dbReference>
<dbReference type="EMBL" id="AP014546">
    <property type="protein sequence ID" value="BBB29577.1"/>
    <property type="molecule type" value="Genomic_DNA"/>
</dbReference>
<keyword evidence="3" id="KW-1185">Reference proteome</keyword>
<protein>
    <recommendedName>
        <fullName evidence="4">DUF4892 domain-containing protein</fullName>
    </recommendedName>
</protein>
<dbReference type="RefSeq" id="WP_201350184.1">
    <property type="nucleotide sequence ID" value="NZ_AP014546.1"/>
</dbReference>
<sequence>MWLTRICSLILLLGSSIAYATDDLAGSADDGVLERFRGSWIVNYSTAPLTDYALPLGGVEQVNGVERLEREERITGRLTRISYRIPEGNKTRKVFDFFKTQLEMKKAEVLFKCQGRECGSSNYWANDVFDFSKLYGVERTQYYLAARLPGVTVLMYTVERGNRKLYAHIDVIETDAVARITATIKREGYVGLSVSQLPDMDLLEKLVSQLEAHTKDITLVVHHKGDTLALGSELGAAKALQLRQALAGRNMTSVSVQSVGALAPSVLKQNQMVVVLVSGAP</sequence>
<dbReference type="KEGG" id="njp:NEJAP_1625"/>
<feature type="chain" id="PRO_5032706859" description="DUF4892 domain-containing protein" evidence="1">
    <location>
        <begin position="21"/>
        <end position="281"/>
    </location>
</feature>